<dbReference type="Proteomes" id="UP000215027">
    <property type="component" value="Chromosome I"/>
</dbReference>
<gene>
    <name evidence="3" type="ORF">CFX0092_A2978</name>
</gene>
<dbReference type="InterPro" id="IPR002201">
    <property type="entry name" value="Glyco_trans_9"/>
</dbReference>
<keyword evidence="4" id="KW-1185">Reference proteome</keyword>
<proteinExistence type="predicted"/>
<keyword evidence="1" id="KW-0328">Glycosyltransferase</keyword>
<evidence type="ECO:0000256" key="2">
    <source>
        <dbReference type="ARBA" id="ARBA00022679"/>
    </source>
</evidence>
<dbReference type="GO" id="GO:0009244">
    <property type="term" value="P:lipopolysaccharide core region biosynthetic process"/>
    <property type="evidence" value="ECO:0007669"/>
    <property type="project" value="TreeGrafter"/>
</dbReference>
<dbReference type="CDD" id="cd03789">
    <property type="entry name" value="GT9_LPS_heptosyltransferase"/>
    <property type="match status" value="1"/>
</dbReference>
<sequence>MTTGDHSLAARLSRAARWPFRREQPLAPPRKALIMQPCCLGQVMLTTPLLAALSEAFPEARFDWAISDWALPAIGSNPRITRTIRSGPGDLAQNSSEQNQSLLETMRAEGYDTCFIPSRSSDAARLAQKAGIAQRVGLNGHDPAPGGGSEQTATLYLSLAAAVGVDEAILQAAEMEFTPTDVDRTAVTRWLVEEFDWLGDVPLVVLHPGGGDNPAQTNHAKRWPTQRFARLANHLTRVYGARVIVVGTAEERPLANQVVGMMSAAAVNRAGLMGLGQLGALSELASLYVGNDAGSTYVAVATGCPTLVIYGPNTPTLDVPATARGRVQTLWQPYEGAFDWANGVPVEQAVAAADELLAAHSATTGTPLENTIT</sequence>
<dbReference type="GO" id="GO:0005829">
    <property type="term" value="C:cytosol"/>
    <property type="evidence" value="ECO:0007669"/>
    <property type="project" value="TreeGrafter"/>
</dbReference>
<dbReference type="PANTHER" id="PTHR30160">
    <property type="entry name" value="TETRAACYLDISACCHARIDE 4'-KINASE-RELATED"/>
    <property type="match status" value="1"/>
</dbReference>
<dbReference type="OrthoDB" id="9768048at2"/>
<dbReference type="InterPro" id="IPR051199">
    <property type="entry name" value="LPS_LOS_Heptosyltrfase"/>
</dbReference>
<dbReference type="GO" id="GO:0008713">
    <property type="term" value="F:ADP-heptose-lipopolysaccharide heptosyltransferase activity"/>
    <property type="evidence" value="ECO:0007669"/>
    <property type="project" value="TreeGrafter"/>
</dbReference>
<reference evidence="3" key="1">
    <citation type="submission" date="2016-01" db="EMBL/GenBank/DDBJ databases">
        <authorList>
            <person name="Mcilroy J.S."/>
            <person name="Karst M S."/>
            <person name="Albertsen M."/>
        </authorList>
    </citation>
    <scope>NUCLEOTIDE SEQUENCE</scope>
    <source>
        <strain evidence="3">Cfx-K</strain>
    </source>
</reference>
<dbReference type="AlphaFoldDB" id="A0A160T479"/>
<organism evidence="3 4">
    <name type="scientific">Candidatus Promineifilum breve</name>
    <dbReference type="NCBI Taxonomy" id="1806508"/>
    <lineage>
        <taxon>Bacteria</taxon>
        <taxon>Bacillati</taxon>
        <taxon>Chloroflexota</taxon>
        <taxon>Ardenticatenia</taxon>
        <taxon>Candidatus Promineifilales</taxon>
        <taxon>Candidatus Promineifilaceae</taxon>
        <taxon>Candidatus Promineifilum</taxon>
    </lineage>
</organism>
<dbReference type="PANTHER" id="PTHR30160:SF1">
    <property type="entry name" value="LIPOPOLYSACCHARIDE 1,2-N-ACETYLGLUCOSAMINETRANSFERASE-RELATED"/>
    <property type="match status" value="1"/>
</dbReference>
<dbReference type="Gene3D" id="3.40.50.2000">
    <property type="entry name" value="Glycogen Phosphorylase B"/>
    <property type="match status" value="2"/>
</dbReference>
<protein>
    <submittedName>
        <fullName evidence="3">Lipopolysaccharide heptosyltransferase II</fullName>
    </submittedName>
</protein>
<accession>A0A160T479</accession>
<evidence type="ECO:0000313" key="3">
    <source>
        <dbReference type="EMBL" id="CUS04856.2"/>
    </source>
</evidence>
<dbReference type="RefSeq" id="WP_095044137.1">
    <property type="nucleotide sequence ID" value="NZ_LN890655.1"/>
</dbReference>
<evidence type="ECO:0000313" key="4">
    <source>
        <dbReference type="Proteomes" id="UP000215027"/>
    </source>
</evidence>
<dbReference type="EMBL" id="LN890655">
    <property type="protein sequence ID" value="CUS04856.2"/>
    <property type="molecule type" value="Genomic_DNA"/>
</dbReference>
<keyword evidence="2" id="KW-0808">Transferase</keyword>
<dbReference type="SUPFAM" id="SSF53756">
    <property type="entry name" value="UDP-Glycosyltransferase/glycogen phosphorylase"/>
    <property type="match status" value="1"/>
</dbReference>
<evidence type="ECO:0000256" key="1">
    <source>
        <dbReference type="ARBA" id="ARBA00022676"/>
    </source>
</evidence>
<dbReference type="Pfam" id="PF01075">
    <property type="entry name" value="Glyco_transf_9"/>
    <property type="match status" value="1"/>
</dbReference>
<dbReference type="KEGG" id="pbf:CFX0092_A2978"/>
<name>A0A160T479_9CHLR</name>